<name>A0ABS2FKA4_9CLOT</name>
<dbReference type="EMBL" id="JACJLL010000307">
    <property type="protein sequence ID" value="MBM6821040.1"/>
    <property type="molecule type" value="Genomic_DNA"/>
</dbReference>
<evidence type="ECO:0000313" key="1">
    <source>
        <dbReference type="EMBL" id="MBM6821040.1"/>
    </source>
</evidence>
<organism evidence="1 2">
    <name type="scientific">Clostridium saudiense</name>
    <dbReference type="NCBI Taxonomy" id="1414720"/>
    <lineage>
        <taxon>Bacteria</taxon>
        <taxon>Bacillati</taxon>
        <taxon>Bacillota</taxon>
        <taxon>Clostridia</taxon>
        <taxon>Eubacteriales</taxon>
        <taxon>Clostridiaceae</taxon>
        <taxon>Clostridium</taxon>
    </lineage>
</organism>
<comment type="caution">
    <text evidence="1">The sequence shown here is derived from an EMBL/GenBank/DDBJ whole genome shotgun (WGS) entry which is preliminary data.</text>
</comment>
<sequence length="55" mass="6554">HHLKSFSEIVDEMIKILNIPIYKTVGEYSEEELNQMQPLFKKIFKKIKLVSTNFI</sequence>
<dbReference type="Proteomes" id="UP000767334">
    <property type="component" value="Unassembled WGS sequence"/>
</dbReference>
<gene>
    <name evidence="1" type="ORF">H6A19_17200</name>
</gene>
<accession>A0ABS2FKA4</accession>
<reference evidence="1 2" key="1">
    <citation type="journal article" date="2021" name="Sci. Rep.">
        <title>The distribution of antibiotic resistance genes in chicken gut microbiota commensals.</title>
        <authorList>
            <person name="Juricova H."/>
            <person name="Matiasovicova J."/>
            <person name="Kubasova T."/>
            <person name="Cejkova D."/>
            <person name="Rychlik I."/>
        </authorList>
    </citation>
    <scope>NUCLEOTIDE SEQUENCE [LARGE SCALE GENOMIC DNA]</scope>
    <source>
        <strain evidence="1 2">An435</strain>
    </source>
</reference>
<protein>
    <submittedName>
        <fullName evidence="1">Uncharacterized protein</fullName>
    </submittedName>
</protein>
<feature type="non-terminal residue" evidence="1">
    <location>
        <position position="1"/>
    </location>
</feature>
<keyword evidence="2" id="KW-1185">Reference proteome</keyword>
<proteinExistence type="predicted"/>
<evidence type="ECO:0000313" key="2">
    <source>
        <dbReference type="Proteomes" id="UP000767334"/>
    </source>
</evidence>